<accession>A0A210QXL9</accession>
<proteinExistence type="predicted"/>
<dbReference type="Proteomes" id="UP000242188">
    <property type="component" value="Unassembled WGS sequence"/>
</dbReference>
<comment type="caution">
    <text evidence="5">The sequence shown here is derived from an EMBL/GenBank/DDBJ whole genome shotgun (WGS) entry which is preliminary data.</text>
</comment>
<dbReference type="EMBL" id="NEDP02001340">
    <property type="protein sequence ID" value="OWF53466.1"/>
    <property type="molecule type" value="Genomic_DNA"/>
</dbReference>
<reference evidence="5 6" key="1">
    <citation type="journal article" date="2017" name="Nat. Ecol. Evol.">
        <title>Scallop genome provides insights into evolution of bilaterian karyotype and development.</title>
        <authorList>
            <person name="Wang S."/>
            <person name="Zhang J."/>
            <person name="Jiao W."/>
            <person name="Li J."/>
            <person name="Xun X."/>
            <person name="Sun Y."/>
            <person name="Guo X."/>
            <person name="Huan P."/>
            <person name="Dong B."/>
            <person name="Zhang L."/>
            <person name="Hu X."/>
            <person name="Sun X."/>
            <person name="Wang J."/>
            <person name="Zhao C."/>
            <person name="Wang Y."/>
            <person name="Wang D."/>
            <person name="Huang X."/>
            <person name="Wang R."/>
            <person name="Lv J."/>
            <person name="Li Y."/>
            <person name="Zhang Z."/>
            <person name="Liu B."/>
            <person name="Lu W."/>
            <person name="Hui Y."/>
            <person name="Liang J."/>
            <person name="Zhou Z."/>
            <person name="Hou R."/>
            <person name="Li X."/>
            <person name="Liu Y."/>
            <person name="Li H."/>
            <person name="Ning X."/>
            <person name="Lin Y."/>
            <person name="Zhao L."/>
            <person name="Xing Q."/>
            <person name="Dou J."/>
            <person name="Li Y."/>
            <person name="Mao J."/>
            <person name="Guo H."/>
            <person name="Dou H."/>
            <person name="Li T."/>
            <person name="Mu C."/>
            <person name="Jiang W."/>
            <person name="Fu Q."/>
            <person name="Fu X."/>
            <person name="Miao Y."/>
            <person name="Liu J."/>
            <person name="Yu Q."/>
            <person name="Li R."/>
            <person name="Liao H."/>
            <person name="Li X."/>
            <person name="Kong Y."/>
            <person name="Jiang Z."/>
            <person name="Chourrout D."/>
            <person name="Li R."/>
            <person name="Bao Z."/>
        </authorList>
    </citation>
    <scope>NUCLEOTIDE SEQUENCE [LARGE SCALE GENOMIC DNA]</scope>
    <source>
        <strain evidence="5 6">PY_sf001</strain>
    </source>
</reference>
<keyword evidence="6" id="KW-1185">Reference proteome</keyword>
<dbReference type="OrthoDB" id="6151356at2759"/>
<protein>
    <submittedName>
        <fullName evidence="5">Complement C1q-like protein 3</fullName>
    </submittedName>
</protein>
<dbReference type="InterPro" id="IPR050822">
    <property type="entry name" value="Cerebellin_Synaptic_Org"/>
</dbReference>
<evidence type="ECO:0000256" key="1">
    <source>
        <dbReference type="ARBA" id="ARBA00004613"/>
    </source>
</evidence>
<dbReference type="GO" id="GO:0005576">
    <property type="term" value="C:extracellular region"/>
    <property type="evidence" value="ECO:0007669"/>
    <property type="project" value="UniProtKB-SubCell"/>
</dbReference>
<dbReference type="Gene3D" id="2.60.120.40">
    <property type="match status" value="1"/>
</dbReference>
<evidence type="ECO:0000313" key="5">
    <source>
        <dbReference type="EMBL" id="OWF53466.1"/>
    </source>
</evidence>
<dbReference type="AlphaFoldDB" id="A0A210QXL9"/>
<evidence type="ECO:0000259" key="4">
    <source>
        <dbReference type="PROSITE" id="PS50871"/>
    </source>
</evidence>
<dbReference type="PROSITE" id="PS50871">
    <property type="entry name" value="C1Q"/>
    <property type="match status" value="1"/>
</dbReference>
<evidence type="ECO:0000256" key="2">
    <source>
        <dbReference type="ARBA" id="ARBA00022525"/>
    </source>
</evidence>
<dbReference type="InterPro" id="IPR001073">
    <property type="entry name" value="C1q_dom"/>
</dbReference>
<sequence length="164" mass="18161">MCFRVLSKKHNNHFLPGPPPEDIVAFHAILAHTLFDPSTNHVVVFDKLVTNSGGVHYSPTTDILTCTQSGIHVFSWAIAVPSRQYIYTALVRNNAVIGSAVSGQDTNYYNAASTTAATYLGVGDEVWVRAGQIWRLPSKYVLVRDISFAELTLIRMQNNPYHGK</sequence>
<dbReference type="InterPro" id="IPR008983">
    <property type="entry name" value="Tumour_necrosis_fac-like_dom"/>
</dbReference>
<comment type="subcellular location">
    <subcellularLocation>
        <location evidence="1">Secreted</location>
    </subcellularLocation>
</comment>
<evidence type="ECO:0000256" key="3">
    <source>
        <dbReference type="ARBA" id="ARBA00022729"/>
    </source>
</evidence>
<dbReference type="Pfam" id="PF00386">
    <property type="entry name" value="C1q"/>
    <property type="match status" value="1"/>
</dbReference>
<dbReference type="SUPFAM" id="SSF49842">
    <property type="entry name" value="TNF-like"/>
    <property type="match status" value="1"/>
</dbReference>
<dbReference type="SMART" id="SM00110">
    <property type="entry name" value="C1Q"/>
    <property type="match status" value="1"/>
</dbReference>
<keyword evidence="2" id="KW-0964">Secreted</keyword>
<evidence type="ECO:0000313" key="6">
    <source>
        <dbReference type="Proteomes" id="UP000242188"/>
    </source>
</evidence>
<dbReference type="PANTHER" id="PTHR22923">
    <property type="entry name" value="CEREBELLIN-RELATED"/>
    <property type="match status" value="1"/>
</dbReference>
<keyword evidence="3" id="KW-0732">Signal</keyword>
<organism evidence="5 6">
    <name type="scientific">Mizuhopecten yessoensis</name>
    <name type="common">Japanese scallop</name>
    <name type="synonym">Patinopecten yessoensis</name>
    <dbReference type="NCBI Taxonomy" id="6573"/>
    <lineage>
        <taxon>Eukaryota</taxon>
        <taxon>Metazoa</taxon>
        <taxon>Spiralia</taxon>
        <taxon>Lophotrochozoa</taxon>
        <taxon>Mollusca</taxon>
        <taxon>Bivalvia</taxon>
        <taxon>Autobranchia</taxon>
        <taxon>Pteriomorphia</taxon>
        <taxon>Pectinida</taxon>
        <taxon>Pectinoidea</taxon>
        <taxon>Pectinidae</taxon>
        <taxon>Mizuhopecten</taxon>
    </lineage>
</organism>
<dbReference type="PANTHER" id="PTHR22923:SF116">
    <property type="entry name" value="C1Q DOMAIN-CONTAINING PROTEIN"/>
    <property type="match status" value="1"/>
</dbReference>
<feature type="domain" description="C1q" evidence="4">
    <location>
        <begin position="19"/>
        <end position="159"/>
    </location>
</feature>
<gene>
    <name evidence="5" type="ORF">KP79_PYT25476</name>
</gene>
<name>A0A210QXL9_MIZYE</name>